<dbReference type="OrthoDB" id="9804751at2"/>
<organism evidence="3 4">
    <name type="scientific">Chitiniphilus eburneus</name>
    <dbReference type="NCBI Taxonomy" id="2571148"/>
    <lineage>
        <taxon>Bacteria</taxon>
        <taxon>Pseudomonadati</taxon>
        <taxon>Pseudomonadota</taxon>
        <taxon>Betaproteobacteria</taxon>
        <taxon>Neisseriales</taxon>
        <taxon>Chitinibacteraceae</taxon>
        <taxon>Chitiniphilus</taxon>
    </lineage>
</organism>
<dbReference type="EMBL" id="SUMF01000001">
    <property type="protein sequence ID" value="TJZ79065.1"/>
    <property type="molecule type" value="Genomic_DNA"/>
</dbReference>
<dbReference type="Proteomes" id="UP000310016">
    <property type="component" value="Unassembled WGS sequence"/>
</dbReference>
<dbReference type="InterPro" id="IPR052340">
    <property type="entry name" value="RNase_Y/CdgJ"/>
</dbReference>
<dbReference type="PANTHER" id="PTHR33525:SF4">
    <property type="entry name" value="CYCLIC DI-GMP PHOSPHODIESTERASE CDGJ"/>
    <property type="match status" value="1"/>
</dbReference>
<dbReference type="PIRSF" id="PIRSF003180">
    <property type="entry name" value="DiGMPpdiest_YuxH"/>
    <property type="match status" value="1"/>
</dbReference>
<proteinExistence type="predicted"/>
<dbReference type="Pfam" id="PF08668">
    <property type="entry name" value="HDOD"/>
    <property type="match status" value="1"/>
</dbReference>
<gene>
    <name evidence="3" type="ORF">FAZ21_01920</name>
</gene>
<dbReference type="SUPFAM" id="SSF109604">
    <property type="entry name" value="HD-domain/PDEase-like"/>
    <property type="match status" value="1"/>
</dbReference>
<feature type="domain" description="HDOD" evidence="2">
    <location>
        <begin position="208"/>
        <end position="405"/>
    </location>
</feature>
<sequence>MEDLFFLGRQPIINRQRQLVAYELLFRDGTGDHAQVTDDLAASASVINHTFTDLGLAGALQGRAAFINVNDELLFSEMIELLPADRVVLELLETIELNEALYRRCAELHALGYRLALDDLVALEPAHLPLLSLIDVIKVDVMLVPFDELMPLVHKLRHVTERMHNRPIQLLAEKVANPEMQRHCSDLGFDLFQGYHFARPTILSGRRLNPAQAQLLSLLGLLQQDADIEELELAFKHAPNLALGLIKLVNSVACGLPVRIASVRHAITLLGLRQLFRWLQILMFAQAGNHDSGDVLLYTVVCRGRFMERLAQTLVPGQRKLADKAFLVGLLSLLDVLFDRPLVELLPELNLSIDVQAALLGDPQVSRLGHWLALTVAAEDGDVIAVRQWMATEPELDLSAINRMQVEAMQWATDMGRPAD</sequence>
<reference evidence="3 4" key="1">
    <citation type="submission" date="2019-04" db="EMBL/GenBank/DDBJ databases">
        <title>Chitiniphilus eburnea sp. nov., a novel chitinolytic bacterium isolated from aquaculture sludge.</title>
        <authorList>
            <person name="Sheng M."/>
        </authorList>
    </citation>
    <scope>NUCLEOTIDE SEQUENCE [LARGE SCALE GENOMIC DNA]</scope>
    <source>
        <strain evidence="3 4">HX-2-15</strain>
    </source>
</reference>
<evidence type="ECO:0000313" key="3">
    <source>
        <dbReference type="EMBL" id="TJZ79065.1"/>
    </source>
</evidence>
<protein>
    <submittedName>
        <fullName evidence="3">EAL domain-containing protein</fullName>
    </submittedName>
</protein>
<evidence type="ECO:0000313" key="4">
    <source>
        <dbReference type="Proteomes" id="UP000310016"/>
    </source>
</evidence>
<dbReference type="Pfam" id="PF00563">
    <property type="entry name" value="EAL"/>
    <property type="match status" value="1"/>
</dbReference>
<dbReference type="InterPro" id="IPR035919">
    <property type="entry name" value="EAL_sf"/>
</dbReference>
<dbReference type="PANTHER" id="PTHR33525">
    <property type="match status" value="1"/>
</dbReference>
<accession>A0A4U0QCD2</accession>
<evidence type="ECO:0000259" key="2">
    <source>
        <dbReference type="PROSITE" id="PS51833"/>
    </source>
</evidence>
<comment type="caution">
    <text evidence="3">The sequence shown here is derived from an EMBL/GenBank/DDBJ whole genome shotgun (WGS) entry which is preliminary data.</text>
</comment>
<dbReference type="InterPro" id="IPR014408">
    <property type="entry name" value="dGMP_Pdiesterase_EAL/HD-GYP"/>
</dbReference>
<dbReference type="AlphaFoldDB" id="A0A4U0QCD2"/>
<keyword evidence="4" id="KW-1185">Reference proteome</keyword>
<name>A0A4U0QCD2_9NEIS</name>
<feature type="domain" description="EAL" evidence="1">
    <location>
        <begin position="1"/>
        <end position="214"/>
    </location>
</feature>
<dbReference type="RefSeq" id="WP_136771579.1">
    <property type="nucleotide sequence ID" value="NZ_CP156074.1"/>
</dbReference>
<dbReference type="PROSITE" id="PS51833">
    <property type="entry name" value="HDOD"/>
    <property type="match status" value="1"/>
</dbReference>
<dbReference type="InterPro" id="IPR013976">
    <property type="entry name" value="HDOD"/>
</dbReference>
<dbReference type="SMART" id="SM00052">
    <property type="entry name" value="EAL"/>
    <property type="match status" value="1"/>
</dbReference>
<dbReference type="PROSITE" id="PS50883">
    <property type="entry name" value="EAL"/>
    <property type="match status" value="1"/>
</dbReference>
<dbReference type="Gene3D" id="3.20.20.450">
    <property type="entry name" value="EAL domain"/>
    <property type="match status" value="1"/>
</dbReference>
<dbReference type="InterPro" id="IPR001633">
    <property type="entry name" value="EAL_dom"/>
</dbReference>
<dbReference type="Gene3D" id="1.10.3210.10">
    <property type="entry name" value="Hypothetical protein af1432"/>
    <property type="match status" value="1"/>
</dbReference>
<dbReference type="SUPFAM" id="SSF141868">
    <property type="entry name" value="EAL domain-like"/>
    <property type="match status" value="1"/>
</dbReference>
<evidence type="ECO:0000259" key="1">
    <source>
        <dbReference type="PROSITE" id="PS50883"/>
    </source>
</evidence>